<dbReference type="PANTHER" id="PTHR45712">
    <property type="entry name" value="AGAP008170-PA"/>
    <property type="match status" value="1"/>
</dbReference>
<reference evidence="3" key="1">
    <citation type="submission" date="2019-08" db="EMBL/GenBank/DDBJ databases">
        <title>The genome of the North American firefly Photinus pyralis.</title>
        <authorList>
            <consortium name="Photinus pyralis genome working group"/>
            <person name="Fallon T.R."/>
            <person name="Sander Lower S.E."/>
            <person name="Weng J.-K."/>
        </authorList>
    </citation>
    <scope>NUCLEOTIDE SEQUENCE</scope>
    <source>
        <strain evidence="3">TRF0915ILg1</strain>
        <tissue evidence="3">Whole body</tissue>
    </source>
</reference>
<sequence>MMPFAESSKQDMSCEYVGNTTTICRNAVSSDFRTSKHLFNRIYGTVRCIDCNLTVLEANSFNNLGGYISVLDLTSSHIEILEKEAFAGLTTLRELKLQNNTINNIENGSFASLDSLWKLDLSNNKIEVLFGILNELPEISSINLAHNKISEIALIGNPGLQTLQSIDLSNNRIKVVKRKSFRNLPSLEIINLSNNPIATLQSRAFKGLSSLKTLNLSSCSISDVQSGVLTTLFYLSNLDLSGNKITTFTTGSFSGLPELKTLDLSHNKINTLKKTGVLSLPNLYSINLSHNNLRDLDYELLVEIVPRLASLDVSENPLSCSTLDKIKEYFKNDNLLIITNS</sequence>
<dbReference type="Proteomes" id="UP000801492">
    <property type="component" value="Unassembled WGS sequence"/>
</dbReference>
<comment type="caution">
    <text evidence="3">The sequence shown here is derived from an EMBL/GenBank/DDBJ whole genome shotgun (WGS) entry which is preliminary data.</text>
</comment>
<dbReference type="InterPro" id="IPR003591">
    <property type="entry name" value="Leu-rich_rpt_typical-subtyp"/>
</dbReference>
<dbReference type="SMART" id="SM00369">
    <property type="entry name" value="LRR_TYP"/>
    <property type="match status" value="9"/>
</dbReference>
<name>A0A8K0CF98_IGNLU</name>
<dbReference type="Gene3D" id="3.80.10.10">
    <property type="entry name" value="Ribonuclease Inhibitor"/>
    <property type="match status" value="3"/>
</dbReference>
<dbReference type="AlphaFoldDB" id="A0A8K0CF98"/>
<proteinExistence type="predicted"/>
<dbReference type="InterPro" id="IPR001611">
    <property type="entry name" value="Leu-rich_rpt"/>
</dbReference>
<dbReference type="Pfam" id="PF13855">
    <property type="entry name" value="LRR_8"/>
    <property type="match status" value="3"/>
</dbReference>
<dbReference type="PRINTS" id="PR00019">
    <property type="entry name" value="LEURICHRPT"/>
</dbReference>
<keyword evidence="2" id="KW-0677">Repeat</keyword>
<keyword evidence="4" id="KW-1185">Reference proteome</keyword>
<protein>
    <submittedName>
        <fullName evidence="3">Uncharacterized protein</fullName>
    </submittedName>
</protein>
<dbReference type="GO" id="GO:0005615">
    <property type="term" value="C:extracellular space"/>
    <property type="evidence" value="ECO:0007669"/>
    <property type="project" value="TreeGrafter"/>
</dbReference>
<dbReference type="PANTHER" id="PTHR45712:SF22">
    <property type="entry name" value="INSULIN-LIKE GROWTH FACTOR-BINDING PROTEIN COMPLEX ACID LABILE SUBUNIT"/>
    <property type="match status" value="1"/>
</dbReference>
<dbReference type="EMBL" id="VTPC01090407">
    <property type="protein sequence ID" value="KAF2883458.1"/>
    <property type="molecule type" value="Genomic_DNA"/>
</dbReference>
<dbReference type="OrthoDB" id="676979at2759"/>
<evidence type="ECO:0000313" key="4">
    <source>
        <dbReference type="Proteomes" id="UP000801492"/>
    </source>
</evidence>
<accession>A0A8K0CF98</accession>
<evidence type="ECO:0000313" key="3">
    <source>
        <dbReference type="EMBL" id="KAF2883458.1"/>
    </source>
</evidence>
<dbReference type="InterPro" id="IPR050333">
    <property type="entry name" value="SLRP"/>
</dbReference>
<dbReference type="InterPro" id="IPR032675">
    <property type="entry name" value="LRR_dom_sf"/>
</dbReference>
<dbReference type="FunFam" id="3.80.10.10:FF:001164">
    <property type="entry name" value="GH01279p"/>
    <property type="match status" value="1"/>
</dbReference>
<keyword evidence="1" id="KW-0433">Leucine-rich repeat</keyword>
<dbReference type="SMART" id="SM00365">
    <property type="entry name" value="LRR_SD22"/>
    <property type="match status" value="4"/>
</dbReference>
<gene>
    <name evidence="3" type="ORF">ILUMI_22700</name>
</gene>
<evidence type="ECO:0000256" key="2">
    <source>
        <dbReference type="ARBA" id="ARBA00022737"/>
    </source>
</evidence>
<evidence type="ECO:0000256" key="1">
    <source>
        <dbReference type="ARBA" id="ARBA00022614"/>
    </source>
</evidence>
<dbReference type="SUPFAM" id="SSF52058">
    <property type="entry name" value="L domain-like"/>
    <property type="match status" value="1"/>
</dbReference>
<dbReference type="PROSITE" id="PS51450">
    <property type="entry name" value="LRR"/>
    <property type="match status" value="3"/>
</dbReference>
<organism evidence="3 4">
    <name type="scientific">Ignelater luminosus</name>
    <name type="common">Cucubano</name>
    <name type="synonym">Pyrophorus luminosus</name>
    <dbReference type="NCBI Taxonomy" id="2038154"/>
    <lineage>
        <taxon>Eukaryota</taxon>
        <taxon>Metazoa</taxon>
        <taxon>Ecdysozoa</taxon>
        <taxon>Arthropoda</taxon>
        <taxon>Hexapoda</taxon>
        <taxon>Insecta</taxon>
        <taxon>Pterygota</taxon>
        <taxon>Neoptera</taxon>
        <taxon>Endopterygota</taxon>
        <taxon>Coleoptera</taxon>
        <taxon>Polyphaga</taxon>
        <taxon>Elateriformia</taxon>
        <taxon>Elateroidea</taxon>
        <taxon>Elateridae</taxon>
        <taxon>Agrypninae</taxon>
        <taxon>Pyrophorini</taxon>
        <taxon>Ignelater</taxon>
    </lineage>
</organism>